<feature type="binding site" evidence="5 9">
    <location>
        <position position="415"/>
    </location>
    <ligand>
        <name>substrate</name>
    </ligand>
</feature>
<dbReference type="GO" id="GO:0008270">
    <property type="term" value="F:zinc ion binding"/>
    <property type="evidence" value="ECO:0007669"/>
    <property type="project" value="UniProtKB-UniRule"/>
</dbReference>
<keyword evidence="2 5" id="KW-0479">Metal-binding</keyword>
<dbReference type="PROSITE" id="PS00611">
    <property type="entry name" value="HISOL_DEHYDROGENASE"/>
    <property type="match status" value="1"/>
</dbReference>
<dbReference type="GO" id="GO:0004399">
    <property type="term" value="F:histidinol dehydrogenase activity"/>
    <property type="evidence" value="ECO:0007669"/>
    <property type="project" value="UniProtKB-UniRule"/>
</dbReference>
<sequence length="436" mass="46513">MPQFLATDDVDFESRFAALLRAKREDSPDVDDVVADIIADVRARGDAAVIELTAKFDKLDLKPDRLRFSQAEIAAECAKVSNEDRAALEMAAARIRAYHARQLPDDAMWTDETGAELGWRWTPVSAAGLYVPGGLASYPSSVLMNAIPAKVAGVSRLAIVVPTPEGVTNPLVLLAAQIAGVDEIYRIGGAQAIAALAYGTQTIAPVDKITGPGNAFVAAAKRRVFGKVGIDMIAGPSEILVIADKDNDPDWIALDLLSQAEHDESAQSLLITDDADFGRAVTAAVDERLETLERRHIAGPSWRDFGAVITVENMAQAVALSDRIAPEHLEICTADAETLAQQIHHAGAIFIGGWTPEAIGDYIGGPNHVLPTARSARFSSGLSVMDFIKRTTLSRMTPAALATIGPAAERLAQSESLQAHGLSVRARLDRLNMGDI</sequence>
<dbReference type="Gene3D" id="1.20.5.1300">
    <property type="match status" value="1"/>
</dbReference>
<comment type="cofactor">
    <cofactor evidence="5 10">
        <name>Zn(2+)</name>
        <dbReference type="ChEBI" id="CHEBI:29105"/>
    </cofactor>
    <text evidence="5 10">Binds 1 zinc ion per subunit.</text>
</comment>
<organism evidence="12 13">
    <name type="scientific">Yoonia sediminilitoris</name>
    <dbReference type="NCBI Taxonomy" id="1286148"/>
    <lineage>
        <taxon>Bacteria</taxon>
        <taxon>Pseudomonadati</taxon>
        <taxon>Pseudomonadota</taxon>
        <taxon>Alphaproteobacteria</taxon>
        <taxon>Rhodobacterales</taxon>
        <taxon>Paracoccaceae</taxon>
        <taxon>Yoonia</taxon>
    </lineage>
</organism>
<feature type="binding site" evidence="5 10">
    <location>
        <position position="259"/>
    </location>
    <ligand>
        <name>Zn(2+)</name>
        <dbReference type="ChEBI" id="CHEBI:29105"/>
    </ligand>
</feature>
<dbReference type="PRINTS" id="PR00083">
    <property type="entry name" value="HOLDHDRGNASE"/>
</dbReference>
<dbReference type="RefSeq" id="WP_108386089.1">
    <property type="nucleotide sequence ID" value="NZ_QBUD01000004.1"/>
</dbReference>
<feature type="active site" description="Proton acceptor" evidence="5 7">
    <location>
        <position position="327"/>
    </location>
</feature>
<feature type="binding site" evidence="5 9">
    <location>
        <position position="262"/>
    </location>
    <ligand>
        <name>substrate</name>
    </ligand>
</feature>
<protein>
    <recommendedName>
        <fullName evidence="5">Histidinol dehydrogenase</fullName>
        <shortName evidence="5">HDH</shortName>
        <ecNumber evidence="5">1.1.1.23</ecNumber>
    </recommendedName>
</protein>
<accession>A0A2T6KI26</accession>
<feature type="binding site" evidence="5 9">
    <location>
        <position position="361"/>
    </location>
    <ligand>
        <name>substrate</name>
    </ligand>
</feature>
<comment type="catalytic activity">
    <reaction evidence="5">
        <text>L-histidinol + 2 NAD(+) + H2O = L-histidine + 2 NADH + 3 H(+)</text>
        <dbReference type="Rhea" id="RHEA:20641"/>
        <dbReference type="ChEBI" id="CHEBI:15377"/>
        <dbReference type="ChEBI" id="CHEBI:15378"/>
        <dbReference type="ChEBI" id="CHEBI:57540"/>
        <dbReference type="ChEBI" id="CHEBI:57595"/>
        <dbReference type="ChEBI" id="CHEBI:57699"/>
        <dbReference type="ChEBI" id="CHEBI:57945"/>
        <dbReference type="EC" id="1.1.1.23"/>
    </reaction>
</comment>
<evidence type="ECO:0000313" key="12">
    <source>
        <dbReference type="EMBL" id="PUB15390.1"/>
    </source>
</evidence>
<evidence type="ECO:0000256" key="11">
    <source>
        <dbReference type="RuleBase" id="RU004175"/>
    </source>
</evidence>
<comment type="caution">
    <text evidence="12">The sequence shown here is derived from an EMBL/GenBank/DDBJ whole genome shotgun (WGS) entry which is preliminary data.</text>
</comment>
<dbReference type="InterPro" id="IPR016161">
    <property type="entry name" value="Ald_DH/histidinol_DH"/>
</dbReference>
<keyword evidence="13" id="KW-1185">Reference proteome</keyword>
<dbReference type="EMBL" id="QBUD01000004">
    <property type="protein sequence ID" value="PUB15390.1"/>
    <property type="molecule type" value="Genomic_DNA"/>
</dbReference>
<keyword evidence="4 5" id="KW-0560">Oxidoreductase</keyword>
<evidence type="ECO:0000256" key="8">
    <source>
        <dbReference type="PIRSR" id="PIRSR000099-2"/>
    </source>
</evidence>
<evidence type="ECO:0000256" key="2">
    <source>
        <dbReference type="ARBA" id="ARBA00022723"/>
    </source>
</evidence>
<dbReference type="EC" id="1.1.1.23" evidence="5"/>
<gene>
    <name evidence="5" type="primary">hisD</name>
    <name evidence="12" type="ORF">C8N45_10410</name>
</gene>
<feature type="binding site" evidence="5 8">
    <location>
        <position position="191"/>
    </location>
    <ligand>
        <name>NAD(+)</name>
        <dbReference type="ChEBI" id="CHEBI:57540"/>
    </ligand>
</feature>
<feature type="binding site" evidence="5 9">
    <location>
        <position position="328"/>
    </location>
    <ligand>
        <name>substrate</name>
    </ligand>
</feature>
<dbReference type="InterPro" id="IPR001692">
    <property type="entry name" value="Histidinol_DH_CS"/>
</dbReference>
<comment type="similarity">
    <text evidence="1 5 6 11">Belongs to the histidinol dehydrogenase family.</text>
</comment>
<evidence type="ECO:0000256" key="10">
    <source>
        <dbReference type="PIRSR" id="PIRSR000099-4"/>
    </source>
</evidence>
<dbReference type="SUPFAM" id="SSF53720">
    <property type="entry name" value="ALDH-like"/>
    <property type="match status" value="1"/>
</dbReference>
<evidence type="ECO:0000256" key="3">
    <source>
        <dbReference type="ARBA" id="ARBA00022833"/>
    </source>
</evidence>
<dbReference type="PANTHER" id="PTHR21256:SF2">
    <property type="entry name" value="HISTIDINE BIOSYNTHESIS TRIFUNCTIONAL PROTEIN"/>
    <property type="match status" value="1"/>
</dbReference>
<dbReference type="FunFam" id="3.40.50.1980:FF:000026">
    <property type="entry name" value="Histidinol dehydrogenase"/>
    <property type="match status" value="1"/>
</dbReference>
<comment type="pathway">
    <text evidence="5">Amino-acid biosynthesis; L-histidine biosynthesis; L-histidine from 5-phospho-alpha-D-ribose 1-diphosphate: step 9/9.</text>
</comment>
<dbReference type="Pfam" id="PF00815">
    <property type="entry name" value="Histidinol_dh"/>
    <property type="match status" value="1"/>
</dbReference>
<comment type="function">
    <text evidence="5">Catalyzes the sequential NAD-dependent oxidations of L-histidinol to L-histidinaldehyde and then to L-histidine.</text>
</comment>
<dbReference type="UniPathway" id="UPA00031">
    <property type="reaction ID" value="UER00014"/>
</dbReference>
<evidence type="ECO:0000256" key="1">
    <source>
        <dbReference type="ARBA" id="ARBA00010178"/>
    </source>
</evidence>
<dbReference type="AlphaFoldDB" id="A0A2T6KI26"/>
<evidence type="ECO:0000256" key="7">
    <source>
        <dbReference type="PIRSR" id="PIRSR000099-1"/>
    </source>
</evidence>
<feature type="binding site" evidence="5 9">
    <location>
        <position position="420"/>
    </location>
    <ligand>
        <name>substrate</name>
    </ligand>
</feature>
<dbReference type="FunFam" id="3.40.50.1980:FF:000001">
    <property type="entry name" value="Histidinol dehydrogenase"/>
    <property type="match status" value="1"/>
</dbReference>
<proteinExistence type="inferred from homology"/>
<dbReference type="OrthoDB" id="9805269at2"/>
<feature type="binding site" evidence="5 10">
    <location>
        <position position="420"/>
    </location>
    <ligand>
        <name>Zn(2+)</name>
        <dbReference type="ChEBI" id="CHEBI:29105"/>
    </ligand>
</feature>
<evidence type="ECO:0000256" key="4">
    <source>
        <dbReference type="ARBA" id="ARBA00023002"/>
    </source>
</evidence>
<dbReference type="InterPro" id="IPR022695">
    <property type="entry name" value="Histidinol_DH_monofunct"/>
</dbReference>
<feature type="binding site" evidence="5 8">
    <location>
        <position position="130"/>
    </location>
    <ligand>
        <name>NAD(+)</name>
        <dbReference type="ChEBI" id="CHEBI:57540"/>
    </ligand>
</feature>
<keyword evidence="5 8" id="KW-0520">NAD</keyword>
<keyword evidence="5" id="KW-0028">Amino-acid biosynthesis</keyword>
<dbReference type="GO" id="GO:0000105">
    <property type="term" value="P:L-histidine biosynthetic process"/>
    <property type="evidence" value="ECO:0007669"/>
    <property type="project" value="UniProtKB-UniRule"/>
</dbReference>
<feature type="binding site" evidence="5 10">
    <location>
        <position position="262"/>
    </location>
    <ligand>
        <name>Zn(2+)</name>
        <dbReference type="ChEBI" id="CHEBI:29105"/>
    </ligand>
</feature>
<dbReference type="NCBIfam" id="TIGR00069">
    <property type="entry name" value="hisD"/>
    <property type="match status" value="1"/>
</dbReference>
<dbReference type="Gene3D" id="3.40.50.1980">
    <property type="entry name" value="Nitrogenase molybdenum iron protein domain"/>
    <property type="match status" value="2"/>
</dbReference>
<feature type="binding site" evidence="5 9">
    <location>
        <position position="237"/>
    </location>
    <ligand>
        <name>substrate</name>
    </ligand>
</feature>
<reference evidence="12 13" key="1">
    <citation type="submission" date="2018-04" db="EMBL/GenBank/DDBJ databases">
        <title>Genomic Encyclopedia of Archaeal and Bacterial Type Strains, Phase II (KMG-II): from individual species to whole genera.</title>
        <authorList>
            <person name="Goeker M."/>
        </authorList>
    </citation>
    <scope>NUCLEOTIDE SEQUENCE [LARGE SCALE GENOMIC DNA]</scope>
    <source>
        <strain evidence="12 13">DSM 29955</strain>
    </source>
</reference>
<evidence type="ECO:0000313" key="13">
    <source>
        <dbReference type="Proteomes" id="UP000244523"/>
    </source>
</evidence>
<dbReference type="CDD" id="cd06572">
    <property type="entry name" value="Histidinol_dh"/>
    <property type="match status" value="1"/>
</dbReference>
<dbReference type="Proteomes" id="UP000244523">
    <property type="component" value="Unassembled WGS sequence"/>
</dbReference>
<keyword evidence="3 5" id="KW-0862">Zinc</keyword>
<evidence type="ECO:0000256" key="6">
    <source>
        <dbReference type="PIRNR" id="PIRNR000099"/>
    </source>
</evidence>
<feature type="active site" description="Proton acceptor" evidence="5 7">
    <location>
        <position position="328"/>
    </location>
</feature>
<keyword evidence="5" id="KW-0368">Histidine biosynthesis</keyword>
<dbReference type="HAMAP" id="MF_01024">
    <property type="entry name" value="HisD"/>
    <property type="match status" value="1"/>
</dbReference>
<dbReference type="PANTHER" id="PTHR21256">
    <property type="entry name" value="HISTIDINOL DEHYDROGENASE HDH"/>
    <property type="match status" value="1"/>
</dbReference>
<dbReference type="InterPro" id="IPR012131">
    <property type="entry name" value="Hstdl_DH"/>
</dbReference>
<evidence type="ECO:0000256" key="9">
    <source>
        <dbReference type="PIRSR" id="PIRSR000099-3"/>
    </source>
</evidence>
<feature type="binding site" evidence="5 8">
    <location>
        <position position="214"/>
    </location>
    <ligand>
        <name>NAD(+)</name>
        <dbReference type="ChEBI" id="CHEBI:57540"/>
    </ligand>
</feature>
<dbReference type="GO" id="GO:0051287">
    <property type="term" value="F:NAD binding"/>
    <property type="evidence" value="ECO:0007669"/>
    <property type="project" value="InterPro"/>
</dbReference>
<name>A0A2T6KI26_9RHOB</name>
<feature type="binding site" evidence="5 9">
    <location>
        <position position="259"/>
    </location>
    <ligand>
        <name>substrate</name>
    </ligand>
</feature>
<feature type="binding site" evidence="5 10">
    <location>
        <position position="361"/>
    </location>
    <ligand>
        <name>Zn(2+)</name>
        <dbReference type="ChEBI" id="CHEBI:29105"/>
    </ligand>
</feature>
<dbReference type="GO" id="GO:0005829">
    <property type="term" value="C:cytosol"/>
    <property type="evidence" value="ECO:0007669"/>
    <property type="project" value="TreeGrafter"/>
</dbReference>
<dbReference type="PIRSF" id="PIRSF000099">
    <property type="entry name" value="Histidinol_dh"/>
    <property type="match status" value="1"/>
</dbReference>
<evidence type="ECO:0000256" key="5">
    <source>
        <dbReference type="HAMAP-Rule" id="MF_01024"/>
    </source>
</evidence>